<dbReference type="Pfam" id="PF13466">
    <property type="entry name" value="STAS_2"/>
    <property type="match status" value="1"/>
</dbReference>
<evidence type="ECO:0000256" key="2">
    <source>
        <dbReference type="RuleBase" id="RU003749"/>
    </source>
</evidence>
<gene>
    <name evidence="4" type="ORF">ACFSKO_13795</name>
</gene>
<protein>
    <recommendedName>
        <fullName evidence="2">Anti-sigma factor antagonist</fullName>
    </recommendedName>
</protein>
<evidence type="ECO:0000256" key="1">
    <source>
        <dbReference type="ARBA" id="ARBA00009013"/>
    </source>
</evidence>
<sequence>MNYSFSSKPTLTKCLMKGELTFNDHPTFRSMIDEALKTGVLSIQLDLTEVEYVDSAGLGMFLVANERADQEGWQFSISNPREKVKKMFHLAKLETIVKITDQ</sequence>
<evidence type="ECO:0000313" key="4">
    <source>
        <dbReference type="EMBL" id="MFD2206699.1"/>
    </source>
</evidence>
<dbReference type="InterPro" id="IPR003658">
    <property type="entry name" value="Anti-sigma_ant"/>
</dbReference>
<dbReference type="NCBIfam" id="TIGR00377">
    <property type="entry name" value="ant_ant_sig"/>
    <property type="match status" value="1"/>
</dbReference>
<name>A0ABW5BP90_9PROT</name>
<comment type="caution">
    <text evidence="4">The sequence shown here is derived from an EMBL/GenBank/DDBJ whole genome shotgun (WGS) entry which is preliminary data.</text>
</comment>
<dbReference type="InterPro" id="IPR036513">
    <property type="entry name" value="STAS_dom_sf"/>
</dbReference>
<dbReference type="Proteomes" id="UP001597294">
    <property type="component" value="Unassembled WGS sequence"/>
</dbReference>
<keyword evidence="5" id="KW-1185">Reference proteome</keyword>
<evidence type="ECO:0000313" key="5">
    <source>
        <dbReference type="Proteomes" id="UP001597294"/>
    </source>
</evidence>
<dbReference type="EMBL" id="JBHUII010000007">
    <property type="protein sequence ID" value="MFD2206699.1"/>
    <property type="molecule type" value="Genomic_DNA"/>
</dbReference>
<dbReference type="InterPro" id="IPR002645">
    <property type="entry name" value="STAS_dom"/>
</dbReference>
<dbReference type="RefSeq" id="WP_380252589.1">
    <property type="nucleotide sequence ID" value="NZ_JBHUII010000007.1"/>
</dbReference>
<proteinExistence type="inferred from homology"/>
<dbReference type="SUPFAM" id="SSF52091">
    <property type="entry name" value="SpoIIaa-like"/>
    <property type="match status" value="1"/>
</dbReference>
<reference evidence="5" key="1">
    <citation type="journal article" date="2019" name="Int. J. Syst. Evol. Microbiol.">
        <title>The Global Catalogue of Microorganisms (GCM) 10K type strain sequencing project: providing services to taxonomists for standard genome sequencing and annotation.</title>
        <authorList>
            <consortium name="The Broad Institute Genomics Platform"/>
            <consortium name="The Broad Institute Genome Sequencing Center for Infectious Disease"/>
            <person name="Wu L."/>
            <person name="Ma J."/>
        </authorList>
    </citation>
    <scope>NUCLEOTIDE SEQUENCE [LARGE SCALE GENOMIC DNA]</scope>
    <source>
        <strain evidence="5">CGMCC 4.7192</strain>
    </source>
</reference>
<dbReference type="Gene3D" id="3.30.750.24">
    <property type="entry name" value="STAS domain"/>
    <property type="match status" value="1"/>
</dbReference>
<comment type="similarity">
    <text evidence="1 2">Belongs to the anti-sigma-factor antagonist family.</text>
</comment>
<evidence type="ECO:0000259" key="3">
    <source>
        <dbReference type="PROSITE" id="PS50801"/>
    </source>
</evidence>
<dbReference type="CDD" id="cd07043">
    <property type="entry name" value="STAS_anti-anti-sigma_factors"/>
    <property type="match status" value="1"/>
</dbReference>
<dbReference type="PANTHER" id="PTHR33495">
    <property type="entry name" value="ANTI-SIGMA FACTOR ANTAGONIST TM_1081-RELATED-RELATED"/>
    <property type="match status" value="1"/>
</dbReference>
<organism evidence="4 5">
    <name type="scientific">Kiloniella antarctica</name>
    <dbReference type="NCBI Taxonomy" id="1550907"/>
    <lineage>
        <taxon>Bacteria</taxon>
        <taxon>Pseudomonadati</taxon>
        <taxon>Pseudomonadota</taxon>
        <taxon>Alphaproteobacteria</taxon>
        <taxon>Rhodospirillales</taxon>
        <taxon>Kiloniellaceae</taxon>
        <taxon>Kiloniella</taxon>
    </lineage>
</organism>
<dbReference type="InterPro" id="IPR058548">
    <property type="entry name" value="MlaB-like_STAS"/>
</dbReference>
<feature type="domain" description="STAS" evidence="3">
    <location>
        <begin position="16"/>
        <end position="102"/>
    </location>
</feature>
<accession>A0ABW5BP90</accession>
<dbReference type="PROSITE" id="PS50801">
    <property type="entry name" value="STAS"/>
    <property type="match status" value="1"/>
</dbReference>